<dbReference type="Proteomes" id="UP000516057">
    <property type="component" value="Chromosome"/>
</dbReference>
<feature type="transmembrane region" description="Helical" evidence="2">
    <location>
        <begin position="89"/>
        <end position="107"/>
    </location>
</feature>
<sequence>MSPLWRFALTAVVGVVLITLVWSQVSRWAAYPVGLMAKAMLEETAPRWIRSVQAPPGELVQVDSAISVANAQTGGRRIEISMLAEPGRYAYGLPIFLALMLASRGSAGRGWRTLAGYALLLPVQAFSLVMFLLMELVRAAQRDARLLKITMGQLEAIVYGFQVGTLVLPTLVPVLIWLWLERRFVNEVLVSAWRESLAPAAPTVQPEPPLAEPATEGLPVSDKASV</sequence>
<keyword evidence="2" id="KW-0812">Transmembrane</keyword>
<protein>
    <submittedName>
        <fullName evidence="3">Uncharacterized protein</fullName>
    </submittedName>
</protein>
<dbReference type="NCBIfam" id="NF041730">
    <property type="entry name" value="XrtH_assoc"/>
    <property type="match status" value="1"/>
</dbReference>
<proteinExistence type="predicted"/>
<evidence type="ECO:0000256" key="2">
    <source>
        <dbReference type="SAM" id="Phobius"/>
    </source>
</evidence>
<evidence type="ECO:0000313" key="3">
    <source>
        <dbReference type="EMBL" id="QNP58776.1"/>
    </source>
</evidence>
<evidence type="ECO:0000313" key="4">
    <source>
        <dbReference type="Proteomes" id="UP000516057"/>
    </source>
</evidence>
<name>A0A7H0HE10_9BURK</name>
<dbReference type="KEGG" id="amon:H9L24_17765"/>
<dbReference type="EMBL" id="CP060790">
    <property type="protein sequence ID" value="QNP58776.1"/>
    <property type="molecule type" value="Genomic_DNA"/>
</dbReference>
<gene>
    <name evidence="3" type="ORF">H9L24_17765</name>
</gene>
<organism evidence="3 4">
    <name type="scientific">Paenacidovorax monticola</name>
    <dbReference type="NCBI Taxonomy" id="1926868"/>
    <lineage>
        <taxon>Bacteria</taxon>
        <taxon>Pseudomonadati</taxon>
        <taxon>Pseudomonadota</taxon>
        <taxon>Betaproteobacteria</taxon>
        <taxon>Burkholderiales</taxon>
        <taxon>Comamonadaceae</taxon>
        <taxon>Paenacidovorax</taxon>
    </lineage>
</organism>
<accession>A0A7H0HE10</accession>
<feature type="transmembrane region" description="Helical" evidence="2">
    <location>
        <begin position="114"/>
        <end position="137"/>
    </location>
</feature>
<dbReference type="RefSeq" id="WP_187735761.1">
    <property type="nucleotide sequence ID" value="NZ_CP060790.1"/>
</dbReference>
<evidence type="ECO:0000256" key="1">
    <source>
        <dbReference type="SAM" id="MobiDB-lite"/>
    </source>
</evidence>
<keyword evidence="4" id="KW-1185">Reference proteome</keyword>
<feature type="transmembrane region" description="Helical" evidence="2">
    <location>
        <begin position="157"/>
        <end position="180"/>
    </location>
</feature>
<keyword evidence="2" id="KW-1133">Transmembrane helix</keyword>
<keyword evidence="2" id="KW-0472">Membrane</keyword>
<reference evidence="3 4" key="1">
    <citation type="submission" date="2020-08" db="EMBL/GenBank/DDBJ databases">
        <title>Genome sequence of Acidovorax monticola KACC 19171T.</title>
        <authorList>
            <person name="Hyun D.-W."/>
            <person name="Bae J.-W."/>
        </authorList>
    </citation>
    <scope>NUCLEOTIDE SEQUENCE [LARGE SCALE GENOMIC DNA]</scope>
    <source>
        <strain evidence="3 4">KACC 19171</strain>
    </source>
</reference>
<dbReference type="InterPro" id="IPR049823">
    <property type="entry name" value="XrtH_assoc"/>
</dbReference>
<dbReference type="AlphaFoldDB" id="A0A7H0HE10"/>
<feature type="region of interest" description="Disordered" evidence="1">
    <location>
        <begin position="201"/>
        <end position="226"/>
    </location>
</feature>